<evidence type="ECO:0000313" key="2">
    <source>
        <dbReference type="Proteomes" id="UP001177744"/>
    </source>
</evidence>
<organism evidence="1 2">
    <name type="scientific">Cnephaeus nilssonii</name>
    <name type="common">Northern bat</name>
    <name type="synonym">Eptesicus nilssonii</name>
    <dbReference type="NCBI Taxonomy" id="3371016"/>
    <lineage>
        <taxon>Eukaryota</taxon>
        <taxon>Metazoa</taxon>
        <taxon>Chordata</taxon>
        <taxon>Craniata</taxon>
        <taxon>Vertebrata</taxon>
        <taxon>Euteleostomi</taxon>
        <taxon>Mammalia</taxon>
        <taxon>Eutheria</taxon>
        <taxon>Laurasiatheria</taxon>
        <taxon>Chiroptera</taxon>
        <taxon>Yangochiroptera</taxon>
        <taxon>Vespertilionidae</taxon>
        <taxon>Cnephaeus</taxon>
    </lineage>
</organism>
<gene>
    <name evidence="1" type="ORF">QTO34_012635</name>
</gene>
<reference evidence="1" key="1">
    <citation type="submission" date="2023-06" db="EMBL/GenBank/DDBJ databases">
        <title>Reference genome for the Northern bat (Eptesicus nilssonii), a most northern bat species.</title>
        <authorList>
            <person name="Laine V.N."/>
            <person name="Pulliainen A.T."/>
            <person name="Lilley T.M."/>
        </authorList>
    </citation>
    <scope>NUCLEOTIDE SEQUENCE</scope>
    <source>
        <strain evidence="1">BLF_Eptnil</strain>
        <tissue evidence="1">Kidney</tissue>
    </source>
</reference>
<dbReference type="Proteomes" id="UP001177744">
    <property type="component" value="Unassembled WGS sequence"/>
</dbReference>
<comment type="caution">
    <text evidence="1">The sequence shown here is derived from an EMBL/GenBank/DDBJ whole genome shotgun (WGS) entry which is preliminary data.</text>
</comment>
<evidence type="ECO:0000313" key="1">
    <source>
        <dbReference type="EMBL" id="KAK1327730.1"/>
    </source>
</evidence>
<keyword evidence="2" id="KW-1185">Reference proteome</keyword>
<sequence>MLSAPPAPLRGASEQPLPYFRRAAVAQATRAPGRRTRKPAAMVPNSLEKMVQLQRNPANVRNICVLAHVTTV</sequence>
<proteinExistence type="predicted"/>
<protein>
    <submittedName>
        <fullName evidence="1">Uncharacterized protein</fullName>
    </submittedName>
</protein>
<dbReference type="EMBL" id="JAULJE010000025">
    <property type="protein sequence ID" value="KAK1327730.1"/>
    <property type="molecule type" value="Genomic_DNA"/>
</dbReference>
<dbReference type="AlphaFoldDB" id="A0AA40HAL1"/>
<accession>A0AA40HAL1</accession>
<name>A0AA40HAL1_CNENI</name>